<feature type="region of interest" description="Disordered" evidence="1">
    <location>
        <begin position="106"/>
        <end position="132"/>
    </location>
</feature>
<reference evidence="2" key="1">
    <citation type="submission" date="2016-11" db="EMBL/GenBank/DDBJ databases">
        <title>The genome sequence of Colletotrichum cuscutae.</title>
        <authorList>
            <person name="Baroncelli R."/>
        </authorList>
    </citation>
    <scope>NUCLEOTIDE SEQUENCE</scope>
    <source>
        <strain evidence="2">IMI 304802</strain>
    </source>
</reference>
<dbReference type="EMBL" id="MPDP01000067">
    <property type="protein sequence ID" value="KAK1485932.1"/>
    <property type="molecule type" value="Genomic_DNA"/>
</dbReference>
<evidence type="ECO:0000313" key="2">
    <source>
        <dbReference type="EMBL" id="KAK1485932.1"/>
    </source>
</evidence>
<accession>A0AAI9Y4U7</accession>
<feature type="non-terminal residue" evidence="2">
    <location>
        <position position="1"/>
    </location>
</feature>
<feature type="compositionally biased region" description="Basic and acidic residues" evidence="1">
    <location>
        <begin position="113"/>
        <end position="125"/>
    </location>
</feature>
<evidence type="ECO:0000256" key="1">
    <source>
        <dbReference type="SAM" id="MobiDB-lite"/>
    </source>
</evidence>
<dbReference type="AlphaFoldDB" id="A0AAI9Y4U7"/>
<evidence type="ECO:0000313" key="3">
    <source>
        <dbReference type="Proteomes" id="UP001239213"/>
    </source>
</evidence>
<organism evidence="2 3">
    <name type="scientific">Colletotrichum cuscutae</name>
    <dbReference type="NCBI Taxonomy" id="1209917"/>
    <lineage>
        <taxon>Eukaryota</taxon>
        <taxon>Fungi</taxon>
        <taxon>Dikarya</taxon>
        <taxon>Ascomycota</taxon>
        <taxon>Pezizomycotina</taxon>
        <taxon>Sordariomycetes</taxon>
        <taxon>Hypocreomycetidae</taxon>
        <taxon>Glomerellales</taxon>
        <taxon>Glomerellaceae</taxon>
        <taxon>Colletotrichum</taxon>
        <taxon>Colletotrichum acutatum species complex</taxon>
    </lineage>
</organism>
<sequence>SYLRIRHVVSIFIHLALSIRCRHLHCSALLCAVISRLSLPALCLLAAPAASTPLCSLFSPPSLVCGMPLLRWPVLGEKNPGIGLEWTDRVNWILLWTWSGSRGSGTLANGPPEHGRVPIWREGKRNGGTGLG</sequence>
<gene>
    <name evidence="2" type="ORF">CCUS01_15275</name>
</gene>
<proteinExistence type="predicted"/>
<keyword evidence="3" id="KW-1185">Reference proteome</keyword>
<protein>
    <submittedName>
        <fullName evidence="2">Uncharacterized protein</fullName>
    </submittedName>
</protein>
<dbReference type="Proteomes" id="UP001239213">
    <property type="component" value="Unassembled WGS sequence"/>
</dbReference>
<name>A0AAI9Y4U7_9PEZI</name>
<comment type="caution">
    <text evidence="2">The sequence shown here is derived from an EMBL/GenBank/DDBJ whole genome shotgun (WGS) entry which is preliminary data.</text>
</comment>